<evidence type="ECO:0000313" key="2">
    <source>
        <dbReference type="EMBL" id="MDN7023345.1"/>
    </source>
</evidence>
<reference evidence="2" key="1">
    <citation type="submission" date="2019-05" db="EMBL/GenBank/DDBJ databases">
        <title>Methanoculleus sp. FWC-SCC1, a methanogenic archaeon isolated from deep marine cold seep.</title>
        <authorList>
            <person name="Chen Y.-W."/>
            <person name="Chen S.-C."/>
            <person name="Teng N.-H."/>
            <person name="Lai M.-C."/>
        </authorList>
    </citation>
    <scope>NUCLEOTIDE SEQUENCE</scope>
    <source>
        <strain evidence="2">FWC-SCC1</strain>
    </source>
</reference>
<dbReference type="InterPro" id="IPR007272">
    <property type="entry name" value="Sulf_transp_TsuA/YedE"/>
</dbReference>
<protein>
    <submittedName>
        <fullName evidence="2">YeeE/YedE family protein</fullName>
    </submittedName>
</protein>
<organism evidence="2 3">
    <name type="scientific">Methanoculleus frigidifontis</name>
    <dbReference type="NCBI Taxonomy" id="2584085"/>
    <lineage>
        <taxon>Archaea</taxon>
        <taxon>Methanobacteriati</taxon>
        <taxon>Methanobacteriota</taxon>
        <taxon>Stenosarchaea group</taxon>
        <taxon>Methanomicrobia</taxon>
        <taxon>Methanomicrobiales</taxon>
        <taxon>Methanomicrobiaceae</taxon>
        <taxon>Methanoculleus</taxon>
    </lineage>
</organism>
<keyword evidence="1" id="KW-0812">Transmembrane</keyword>
<evidence type="ECO:0000313" key="3">
    <source>
        <dbReference type="Proteomes" id="UP001168338"/>
    </source>
</evidence>
<accession>A0ABT8M613</accession>
<dbReference type="RefSeq" id="WP_301662399.1">
    <property type="nucleotide sequence ID" value="NZ_VCYH01000001.1"/>
</dbReference>
<feature type="transmembrane region" description="Helical" evidence="1">
    <location>
        <begin position="92"/>
        <end position="118"/>
    </location>
</feature>
<keyword evidence="1" id="KW-1133">Transmembrane helix</keyword>
<name>A0ABT8M613_9EURY</name>
<sequence>MRERDGGALQRLRRNQSLQRLLGLVMGVAFGVFLQLGGVTRYDVIIGQLLLYDFTVVKVMLSAVAVGMVGVYLLIHLGLASLSIKPGSIGTTVLGGIIFGCGFAVLGYCPGTVAGAVGSGALDALFGGVVGILIGAAIFAELYPRLDASVLQRGKIPDTTIPELFGVHPRAVIVPMVILIVAILSGIEYLGL</sequence>
<proteinExistence type="predicted"/>
<dbReference type="EMBL" id="VCYH01000001">
    <property type="protein sequence ID" value="MDN7023345.1"/>
    <property type="molecule type" value="Genomic_DNA"/>
</dbReference>
<feature type="transmembrane region" description="Helical" evidence="1">
    <location>
        <begin position="164"/>
        <end position="187"/>
    </location>
</feature>
<evidence type="ECO:0000256" key="1">
    <source>
        <dbReference type="SAM" id="Phobius"/>
    </source>
</evidence>
<gene>
    <name evidence="2" type="ORF">FGU65_00265</name>
</gene>
<keyword evidence="1" id="KW-0472">Membrane</keyword>
<keyword evidence="3" id="KW-1185">Reference proteome</keyword>
<feature type="transmembrane region" description="Helical" evidence="1">
    <location>
        <begin position="59"/>
        <end position="80"/>
    </location>
</feature>
<dbReference type="Pfam" id="PF04143">
    <property type="entry name" value="Sulf_transp"/>
    <property type="match status" value="1"/>
</dbReference>
<dbReference type="Proteomes" id="UP001168338">
    <property type="component" value="Unassembled WGS sequence"/>
</dbReference>
<comment type="caution">
    <text evidence="2">The sequence shown here is derived from an EMBL/GenBank/DDBJ whole genome shotgun (WGS) entry which is preliminary data.</text>
</comment>
<feature type="transmembrane region" description="Helical" evidence="1">
    <location>
        <begin position="124"/>
        <end position="143"/>
    </location>
</feature>
<feature type="transmembrane region" description="Helical" evidence="1">
    <location>
        <begin position="21"/>
        <end position="39"/>
    </location>
</feature>